<comment type="caution">
    <text evidence="3">The sequence shown here is derived from an EMBL/GenBank/DDBJ whole genome shotgun (WGS) entry which is preliminary data.</text>
</comment>
<feature type="signal peptide" evidence="1">
    <location>
        <begin position="1"/>
        <end position="25"/>
    </location>
</feature>
<protein>
    <recommendedName>
        <fullName evidence="2">DUF7136 domain-containing protein</fullName>
    </recommendedName>
</protein>
<evidence type="ECO:0000313" key="4">
    <source>
        <dbReference type="Proteomes" id="UP000652219"/>
    </source>
</evidence>
<dbReference type="EMBL" id="WIGN01000638">
    <property type="protein sequence ID" value="KAF6786575.1"/>
    <property type="molecule type" value="Genomic_DNA"/>
</dbReference>
<name>A0A8H6INB2_9PEZI</name>
<proteinExistence type="predicted"/>
<evidence type="ECO:0000256" key="1">
    <source>
        <dbReference type="SAM" id="SignalP"/>
    </source>
</evidence>
<dbReference type="Proteomes" id="UP000652219">
    <property type="component" value="Unassembled WGS sequence"/>
</dbReference>
<dbReference type="AlphaFoldDB" id="A0A8H6INB2"/>
<gene>
    <name evidence="3" type="ORF">CSOJ01_15401</name>
</gene>
<feature type="domain" description="DUF7136" evidence="2">
    <location>
        <begin position="26"/>
        <end position="228"/>
    </location>
</feature>
<accession>A0A8H6INB2</accession>
<dbReference type="Pfam" id="PF23584">
    <property type="entry name" value="DUF7136"/>
    <property type="match status" value="1"/>
</dbReference>
<feature type="chain" id="PRO_5034047502" description="DUF7136 domain-containing protein" evidence="1">
    <location>
        <begin position="26"/>
        <end position="288"/>
    </location>
</feature>
<evidence type="ECO:0000259" key="2">
    <source>
        <dbReference type="Pfam" id="PF23584"/>
    </source>
</evidence>
<keyword evidence="1" id="KW-0732">Signal</keyword>
<reference evidence="3 4" key="1">
    <citation type="journal article" date="2020" name="Phytopathology">
        <title>Genome Sequence Resources of Colletotrichum truncatum, C. plurivorum, C. musicola, and C. sojae: Four Species Pathogenic to Soybean (Glycine max).</title>
        <authorList>
            <person name="Rogerio F."/>
            <person name="Boufleur T.R."/>
            <person name="Ciampi-Guillardi M."/>
            <person name="Sukno S.A."/>
            <person name="Thon M.R."/>
            <person name="Massola Junior N.S."/>
            <person name="Baroncelli R."/>
        </authorList>
    </citation>
    <scope>NUCLEOTIDE SEQUENCE [LARGE SCALE GENOMIC DNA]</scope>
    <source>
        <strain evidence="3 4">LFN0009</strain>
    </source>
</reference>
<organism evidence="3 4">
    <name type="scientific">Colletotrichum sojae</name>
    <dbReference type="NCBI Taxonomy" id="2175907"/>
    <lineage>
        <taxon>Eukaryota</taxon>
        <taxon>Fungi</taxon>
        <taxon>Dikarya</taxon>
        <taxon>Ascomycota</taxon>
        <taxon>Pezizomycotina</taxon>
        <taxon>Sordariomycetes</taxon>
        <taxon>Hypocreomycetidae</taxon>
        <taxon>Glomerellales</taxon>
        <taxon>Glomerellaceae</taxon>
        <taxon>Colletotrichum</taxon>
        <taxon>Colletotrichum orchidearum species complex</taxon>
    </lineage>
</organism>
<keyword evidence="4" id="KW-1185">Reference proteome</keyword>
<evidence type="ECO:0000313" key="3">
    <source>
        <dbReference type="EMBL" id="KAF6786575.1"/>
    </source>
</evidence>
<sequence length="288" mass="31979">MRMIHPRDASSALLLLSHLFLLCAASPADVEVDLVFPVANETYKQMWPFPITFAIRNASQLWQEDDEVASFSVSWDVWGLQRQDNVSSGQRHLQAGGGFWSTLPQNRAPRPDNGVHLFFDTLNTNIINATERAFLLDYSTALSFACPPNTTVAPKAVRTWGHIIFHLDPESPRMPDFAQMDSSCPLPITHFEFTDFKFTFNGERCMEMAPTRQADPCGLKLDAETLANQTRTAMLEFAACPNGTWPDPEGRLGPQFCNAPKSSSSARELNGKLLVLSVITGIIAVCNM</sequence>
<dbReference type="InterPro" id="IPR055560">
    <property type="entry name" value="DUF7136"/>
</dbReference>